<feature type="region of interest" description="Disordered" evidence="1">
    <location>
        <begin position="227"/>
        <end position="258"/>
    </location>
</feature>
<feature type="compositionally biased region" description="Basic and acidic residues" evidence="1">
    <location>
        <begin position="233"/>
        <end position="249"/>
    </location>
</feature>
<sequence length="981" mass="107609">MTGALNTRLLGELAMLLLLTPIVLTWSVVGAGQIHPQVKKELDELHLIFGDLGIPQPELTALAMLLLLTPIVLTWSVVGAGQIHPQVKKELDELHLIFGDLGIPQPELTALATELALKADEPDAEALLYNDFKRRLSSQELRRKFDDKIQQLHLYDMLIDKFVQVVGNENLADFKTDKATFGDQLQTVEEHIGNLIENVKRGSSNELFMRLSNLLAEFEKIKLKATPSSARPVKSDTKNSSETDADVKSDGLSIKQTAMPEGDGDVLIINGKVWPKDSLHHIPKWLEAEYRKESKLEPESTESTGDKKSSTKVSAIEEEYTKNRKVTPKISRFQFYQQKVVTSSEEADVIGTTEENEQLLKASINFEDSGASTYSKESKQKPNLHNSLRNEEKKQYEGEEGTLIENAKVIIPADRKIKGRLPSQTKKTSSSTEARMAENDRNNIYEERQSTEHPTSLSTTEPVLGKSQLDFSEKELSTKKLEKHLKEKGVHDHTQIIDSASDEQEIYTTEPSQVDEGNSKEKTSPQSDSDQTSEEDPDGTTESTLSTEDSGESGEQLSKDSASKVDNAELSSKHSQSSAIVENAELLSKSPREHAKKSHLENARYSTWDATSEGNDSLLRAEITGAPATTEVNNVNSVSSERTTADQNAETKVSSTIVSPLPASSTVPVSPSADEILSEINVAAYEMDLKSQQTTSLIETSTTEQLTRIDAIFGSQSSSTVSLVMNSLVENVFNTLTTALPESTMLSTTEEVSNVLTAANDGNERLAASGANTNRSEGEIGTTEIIDAQSEDGIEDITANDGYMTTAETVETAQVARNSANIDVLPSEIKFMSAARGNEENVSDNAVNVAHSANDESTMANGSSEMEEQVRQDHNSTDKILLLLEGEANNDTQSNSRTQNSNKNALKQQLSNRPTEDNNHLQSIEVSLNTTARVNNMDELVMKSGAVENANTNENGIHREFDEQEMIFSKAEDGSGEEEKA</sequence>
<dbReference type="EMBL" id="JPKZ01003169">
    <property type="protein sequence ID" value="KHN73030.1"/>
    <property type="molecule type" value="Genomic_DNA"/>
</dbReference>
<keyword evidence="2" id="KW-0812">Transmembrane</keyword>
<evidence type="ECO:0000313" key="4">
    <source>
        <dbReference type="Proteomes" id="UP000031036"/>
    </source>
</evidence>
<feature type="region of interest" description="Disordered" evidence="1">
    <location>
        <begin position="630"/>
        <end position="653"/>
    </location>
</feature>
<feature type="compositionally biased region" description="Polar residues" evidence="1">
    <location>
        <begin position="889"/>
        <end position="913"/>
    </location>
</feature>
<feature type="compositionally biased region" description="Basic and acidic residues" evidence="1">
    <location>
        <begin position="435"/>
        <end position="451"/>
    </location>
</feature>
<name>A0A0B2UVZ0_TOXCA</name>
<proteinExistence type="predicted"/>
<evidence type="ECO:0000256" key="1">
    <source>
        <dbReference type="SAM" id="MobiDB-lite"/>
    </source>
</evidence>
<gene>
    <name evidence="3" type="ORF">Tcan_15684</name>
</gene>
<dbReference type="STRING" id="6265.A0A0B2UVZ0"/>
<feature type="region of interest" description="Disordered" evidence="1">
    <location>
        <begin position="888"/>
        <end position="920"/>
    </location>
</feature>
<feature type="compositionally biased region" description="Basic and acidic residues" evidence="1">
    <location>
        <begin position="970"/>
        <end position="981"/>
    </location>
</feature>
<feature type="compositionally biased region" description="Polar residues" evidence="1">
    <location>
        <begin position="371"/>
        <end position="387"/>
    </location>
</feature>
<feature type="compositionally biased region" description="Basic and acidic residues" evidence="1">
    <location>
        <begin position="557"/>
        <end position="567"/>
    </location>
</feature>
<keyword evidence="4" id="KW-1185">Reference proteome</keyword>
<feature type="compositionally biased region" description="Polar residues" evidence="1">
    <location>
        <begin position="422"/>
        <end position="433"/>
    </location>
</feature>
<organism evidence="3 4">
    <name type="scientific">Toxocara canis</name>
    <name type="common">Canine roundworm</name>
    <dbReference type="NCBI Taxonomy" id="6265"/>
    <lineage>
        <taxon>Eukaryota</taxon>
        <taxon>Metazoa</taxon>
        <taxon>Ecdysozoa</taxon>
        <taxon>Nematoda</taxon>
        <taxon>Chromadorea</taxon>
        <taxon>Rhabditida</taxon>
        <taxon>Spirurina</taxon>
        <taxon>Ascaridomorpha</taxon>
        <taxon>Ascaridoidea</taxon>
        <taxon>Toxocaridae</taxon>
        <taxon>Toxocara</taxon>
    </lineage>
</organism>
<evidence type="ECO:0000256" key="2">
    <source>
        <dbReference type="SAM" id="Phobius"/>
    </source>
</evidence>
<dbReference type="AlphaFoldDB" id="A0A0B2UVZ0"/>
<feature type="compositionally biased region" description="Basic and acidic residues" evidence="1">
    <location>
        <begin position="590"/>
        <end position="601"/>
    </location>
</feature>
<feature type="region of interest" description="Disordered" evidence="1">
    <location>
        <begin position="292"/>
        <end position="313"/>
    </location>
</feature>
<dbReference type="Proteomes" id="UP000031036">
    <property type="component" value="Unassembled WGS sequence"/>
</dbReference>
<keyword evidence="2" id="KW-1133">Transmembrane helix</keyword>
<feature type="region of interest" description="Disordered" evidence="1">
    <location>
        <begin position="371"/>
        <end position="401"/>
    </location>
</feature>
<feature type="compositionally biased region" description="Polar residues" evidence="1">
    <location>
        <begin position="569"/>
        <end position="580"/>
    </location>
</feature>
<feature type="transmembrane region" description="Helical" evidence="2">
    <location>
        <begin position="13"/>
        <end position="32"/>
    </location>
</feature>
<feature type="region of interest" description="Disordered" evidence="1">
    <location>
        <begin position="856"/>
        <end position="875"/>
    </location>
</feature>
<reference evidence="3 4" key="1">
    <citation type="submission" date="2014-11" db="EMBL/GenBank/DDBJ databases">
        <title>Genetic blueprint of the zoonotic pathogen Toxocara canis.</title>
        <authorList>
            <person name="Zhu X.-Q."/>
            <person name="Korhonen P.K."/>
            <person name="Cai H."/>
            <person name="Young N.D."/>
            <person name="Nejsum P."/>
            <person name="von Samson-Himmelstjerna G."/>
            <person name="Boag P.R."/>
            <person name="Tan P."/>
            <person name="Li Q."/>
            <person name="Min J."/>
            <person name="Yang Y."/>
            <person name="Wang X."/>
            <person name="Fang X."/>
            <person name="Hall R.S."/>
            <person name="Hofmann A."/>
            <person name="Sternberg P.W."/>
            <person name="Jex A.R."/>
            <person name="Gasser R.B."/>
        </authorList>
    </citation>
    <scope>NUCLEOTIDE SEQUENCE [LARGE SCALE GENOMIC DNA]</scope>
    <source>
        <strain evidence="3">PN_DK_2014</strain>
    </source>
</reference>
<dbReference type="OMA" id="AGQIHPQ"/>
<keyword evidence="2" id="KW-0472">Membrane</keyword>
<comment type="caution">
    <text evidence="3">The sequence shown here is derived from an EMBL/GenBank/DDBJ whole genome shotgun (WGS) entry which is preliminary data.</text>
</comment>
<feature type="compositionally biased region" description="Polar residues" evidence="1">
    <location>
        <begin position="540"/>
        <end position="556"/>
    </location>
</feature>
<feature type="region of interest" description="Disordered" evidence="1">
    <location>
        <begin position="955"/>
        <end position="981"/>
    </location>
</feature>
<feature type="compositionally biased region" description="Polar residues" evidence="1">
    <location>
        <begin position="452"/>
        <end position="461"/>
    </location>
</feature>
<feature type="compositionally biased region" description="Basic and acidic residues" evidence="1">
    <location>
        <begin position="471"/>
        <end position="495"/>
    </location>
</feature>
<feature type="region of interest" description="Disordered" evidence="1">
    <location>
        <begin position="413"/>
        <end position="601"/>
    </location>
</feature>
<accession>A0A0B2UVZ0</accession>
<protein>
    <submittedName>
        <fullName evidence="3">Uncharacterized protein</fullName>
    </submittedName>
</protein>
<evidence type="ECO:0000313" key="3">
    <source>
        <dbReference type="EMBL" id="KHN73030.1"/>
    </source>
</evidence>
<feature type="compositionally biased region" description="Basic and acidic residues" evidence="1">
    <location>
        <begin position="388"/>
        <end position="397"/>
    </location>
</feature>
<feature type="compositionally biased region" description="Polar residues" evidence="1">
    <location>
        <begin position="506"/>
        <end position="516"/>
    </location>
</feature>
<feature type="compositionally biased region" description="Basic and acidic residues" evidence="1">
    <location>
        <begin position="292"/>
        <end position="309"/>
    </location>
</feature>